<feature type="coiled-coil region" evidence="2">
    <location>
        <begin position="181"/>
        <end position="218"/>
    </location>
</feature>
<dbReference type="PANTHER" id="PTHR30510">
    <property type="entry name" value="UPF0229 PROTEIN YEAH"/>
    <property type="match status" value="1"/>
</dbReference>
<dbReference type="Proteomes" id="UP001310022">
    <property type="component" value="Unassembled WGS sequence"/>
</dbReference>
<dbReference type="NCBIfam" id="NF003707">
    <property type="entry name" value="PRK05325.1-2"/>
    <property type="match status" value="1"/>
</dbReference>
<keyword evidence="5" id="KW-1185">Reference proteome</keyword>
<dbReference type="HAMAP" id="MF_01232">
    <property type="entry name" value="UPF0229"/>
    <property type="match status" value="1"/>
</dbReference>
<evidence type="ECO:0000313" key="5">
    <source>
        <dbReference type="Proteomes" id="UP001310022"/>
    </source>
</evidence>
<evidence type="ECO:0000256" key="2">
    <source>
        <dbReference type="SAM" id="Coils"/>
    </source>
</evidence>
<protein>
    <recommendedName>
        <fullName evidence="1">UPF0229 protein PEDI_01260</fullName>
    </recommendedName>
</protein>
<proteinExistence type="inferred from homology"/>
<feature type="compositionally biased region" description="Gly residues" evidence="3">
    <location>
        <begin position="94"/>
        <end position="104"/>
    </location>
</feature>
<keyword evidence="2" id="KW-0175">Coiled coil</keyword>
<sequence>MGKIIDRRKNSKGKSTSNRHRFLRRVEDQIKKALPDLISQEKITDATGGGSVRVPIKKISEPSFRHDGRTGDKTTVRPGNDRFNEGDKIPKPPGGEGQGSGQGKGSNDPTVTEDGFTVIISRDEFLHYFFEDLELPNLLKKYMEQTEATKLKRAGYSKDGSPSKLAIKTSYQQSMARQIAIRGVLNKKKKEKEEALEKEKNEEKRQILLEEIKQLELQLKNIPFFDHIDLRYKNHEPYPQPITSAVMFCIMDVSASMGEHEKDIAKRFFTLLYLFLTKQYKKIEIVFIRHHTVAKEVDEEEFFNSRESGGTIVAPSLKLMNEIIDERYSSSEWNIYCCQASDGDAWSERDAVECRNMIKETLLPKIQYMAYLEINNSEYSSYLWQNYKAINDEQGFSIRKIYQVSEIWPVFKGLFRKRTAEKV</sequence>
<evidence type="ECO:0000256" key="3">
    <source>
        <dbReference type="SAM" id="MobiDB-lite"/>
    </source>
</evidence>
<evidence type="ECO:0000313" key="4">
    <source>
        <dbReference type="EMBL" id="GJM59574.1"/>
    </source>
</evidence>
<feature type="compositionally biased region" description="Basic and acidic residues" evidence="3">
    <location>
        <begin position="24"/>
        <end position="34"/>
    </location>
</feature>
<comment type="caution">
    <text evidence="4">The sequence shown here is derived from an EMBL/GenBank/DDBJ whole genome shotgun (WGS) entry which is preliminary data.</text>
</comment>
<evidence type="ECO:0000256" key="1">
    <source>
        <dbReference type="HAMAP-Rule" id="MF_01232"/>
    </source>
</evidence>
<dbReference type="PANTHER" id="PTHR30510:SF2">
    <property type="entry name" value="UPF0229 PROTEIN YEAH"/>
    <property type="match status" value="1"/>
</dbReference>
<dbReference type="NCBIfam" id="NF003708">
    <property type="entry name" value="PRK05325.1-3"/>
    <property type="match status" value="1"/>
</dbReference>
<dbReference type="RefSeq" id="WP_338235591.1">
    <property type="nucleotide sequence ID" value="NZ_BQKE01000001.1"/>
</dbReference>
<dbReference type="InterPro" id="IPR006698">
    <property type="entry name" value="UPF0229"/>
</dbReference>
<comment type="similarity">
    <text evidence="1">Belongs to the UPF0229 family.</text>
</comment>
<feature type="compositionally biased region" description="Basic and acidic residues" evidence="3">
    <location>
        <begin position="58"/>
        <end position="90"/>
    </location>
</feature>
<gene>
    <name evidence="4" type="ORF">PEDI_01260</name>
</gene>
<dbReference type="EMBL" id="BQKE01000001">
    <property type="protein sequence ID" value="GJM59574.1"/>
    <property type="molecule type" value="Genomic_DNA"/>
</dbReference>
<feature type="region of interest" description="Disordered" evidence="3">
    <location>
        <begin position="1"/>
        <end position="112"/>
    </location>
</feature>
<dbReference type="Pfam" id="PF04285">
    <property type="entry name" value="DUF444"/>
    <property type="match status" value="1"/>
</dbReference>
<accession>A0AAN5AI63</accession>
<organism evidence="4 5">
    <name type="scientific">Persicobacter diffluens</name>
    <dbReference type="NCBI Taxonomy" id="981"/>
    <lineage>
        <taxon>Bacteria</taxon>
        <taxon>Pseudomonadati</taxon>
        <taxon>Bacteroidota</taxon>
        <taxon>Cytophagia</taxon>
        <taxon>Cytophagales</taxon>
        <taxon>Persicobacteraceae</taxon>
        <taxon>Persicobacter</taxon>
    </lineage>
</organism>
<reference evidence="4 5" key="1">
    <citation type="submission" date="2021-12" db="EMBL/GenBank/DDBJ databases">
        <title>Genome sequencing of bacteria with rrn-lacking chromosome and rrn-plasmid.</title>
        <authorList>
            <person name="Anda M."/>
            <person name="Iwasaki W."/>
        </authorList>
    </citation>
    <scope>NUCLEOTIDE SEQUENCE [LARGE SCALE GENOMIC DNA]</scope>
    <source>
        <strain evidence="4 5">NBRC 15940</strain>
    </source>
</reference>
<feature type="compositionally biased region" description="Basic residues" evidence="3">
    <location>
        <begin position="9"/>
        <end position="23"/>
    </location>
</feature>
<dbReference type="AlphaFoldDB" id="A0AAN5AI63"/>
<name>A0AAN5AI63_9BACT</name>